<dbReference type="PRINTS" id="PR00035">
    <property type="entry name" value="HTHGNTR"/>
</dbReference>
<dbReference type="SUPFAM" id="SSF46785">
    <property type="entry name" value="Winged helix' DNA-binding domain"/>
    <property type="match status" value="1"/>
</dbReference>
<evidence type="ECO:0000256" key="2">
    <source>
        <dbReference type="ARBA" id="ARBA00023125"/>
    </source>
</evidence>
<dbReference type="Gene3D" id="1.20.120.530">
    <property type="entry name" value="GntR ligand-binding domain-like"/>
    <property type="match status" value="1"/>
</dbReference>
<dbReference type="InterPro" id="IPR011711">
    <property type="entry name" value="GntR_C"/>
</dbReference>
<reference evidence="5 6" key="1">
    <citation type="submission" date="2020-10" db="EMBL/GenBank/DDBJ databases">
        <title>ChiBAC.</title>
        <authorList>
            <person name="Zenner C."/>
            <person name="Hitch T.C.A."/>
            <person name="Clavel T."/>
        </authorList>
    </citation>
    <scope>NUCLEOTIDE SEQUENCE [LARGE SCALE GENOMIC DNA]</scope>
    <source>
        <strain evidence="5 6">DSM 107456</strain>
    </source>
</reference>
<dbReference type="Gene3D" id="1.10.10.10">
    <property type="entry name" value="Winged helix-like DNA-binding domain superfamily/Winged helix DNA-binding domain"/>
    <property type="match status" value="1"/>
</dbReference>
<dbReference type="InterPro" id="IPR008920">
    <property type="entry name" value="TF_FadR/GntR_C"/>
</dbReference>
<accession>A0ABR9REQ0</accession>
<dbReference type="SMART" id="SM00895">
    <property type="entry name" value="FCD"/>
    <property type="match status" value="1"/>
</dbReference>
<name>A0ABR9REQ0_9FIRM</name>
<protein>
    <submittedName>
        <fullName evidence="5">FadR family transcriptional regulator</fullName>
    </submittedName>
</protein>
<dbReference type="Pfam" id="PF07729">
    <property type="entry name" value="FCD"/>
    <property type="match status" value="1"/>
</dbReference>
<dbReference type="Proteomes" id="UP000806211">
    <property type="component" value="Unassembled WGS sequence"/>
</dbReference>
<dbReference type="InterPro" id="IPR036388">
    <property type="entry name" value="WH-like_DNA-bd_sf"/>
</dbReference>
<comment type="caution">
    <text evidence="5">The sequence shown here is derived from an EMBL/GenBank/DDBJ whole genome shotgun (WGS) entry which is preliminary data.</text>
</comment>
<evidence type="ECO:0000256" key="1">
    <source>
        <dbReference type="ARBA" id="ARBA00023015"/>
    </source>
</evidence>
<keyword evidence="3" id="KW-0804">Transcription</keyword>
<dbReference type="CDD" id="cd07377">
    <property type="entry name" value="WHTH_GntR"/>
    <property type="match status" value="1"/>
</dbReference>
<keyword evidence="2" id="KW-0238">DNA-binding</keyword>
<evidence type="ECO:0000313" key="6">
    <source>
        <dbReference type="Proteomes" id="UP000806211"/>
    </source>
</evidence>
<dbReference type="Pfam" id="PF00392">
    <property type="entry name" value="GntR"/>
    <property type="match status" value="1"/>
</dbReference>
<dbReference type="PROSITE" id="PS50949">
    <property type="entry name" value="HTH_GNTR"/>
    <property type="match status" value="1"/>
</dbReference>
<dbReference type="InterPro" id="IPR000524">
    <property type="entry name" value="Tscrpt_reg_HTH_GntR"/>
</dbReference>
<evidence type="ECO:0000259" key="4">
    <source>
        <dbReference type="PROSITE" id="PS50949"/>
    </source>
</evidence>
<sequence length="237" mass="26309">MDSQKTPIDMNSKPSRTNETAEKLISFILSLNMKEGDRLPNEAELSSMLKVSRSTLREAIKQLVGRNILDVKQGSGTYISSKRGIPVDPLGLTFLAHNKKLAMDLIDVRIMLEPHIAAAAAIHATEEECQELLRLSSLHASLICAGEDYQDADTKFHEQIAKCSGNAVLVNLIPIISSSVYVSTTISDMDFRQTSIRYHQMITEAICRKDFLGAQNAMLAHLNASRDYFIHMDDTVS</sequence>
<dbReference type="RefSeq" id="WP_101692226.1">
    <property type="nucleotide sequence ID" value="NZ_JADCKF010000016.1"/>
</dbReference>
<dbReference type="SMART" id="SM00345">
    <property type="entry name" value="HTH_GNTR"/>
    <property type="match status" value="1"/>
</dbReference>
<dbReference type="InterPro" id="IPR036390">
    <property type="entry name" value="WH_DNA-bd_sf"/>
</dbReference>
<evidence type="ECO:0000256" key="3">
    <source>
        <dbReference type="ARBA" id="ARBA00023163"/>
    </source>
</evidence>
<keyword evidence="6" id="KW-1185">Reference proteome</keyword>
<dbReference type="PANTHER" id="PTHR43537:SF5">
    <property type="entry name" value="UXU OPERON TRANSCRIPTIONAL REGULATOR"/>
    <property type="match status" value="1"/>
</dbReference>
<dbReference type="PANTHER" id="PTHR43537">
    <property type="entry name" value="TRANSCRIPTIONAL REGULATOR, GNTR FAMILY"/>
    <property type="match status" value="1"/>
</dbReference>
<keyword evidence="1" id="KW-0805">Transcription regulation</keyword>
<dbReference type="EMBL" id="JADCKF010000016">
    <property type="protein sequence ID" value="MBE5057172.1"/>
    <property type="molecule type" value="Genomic_DNA"/>
</dbReference>
<proteinExistence type="predicted"/>
<dbReference type="SUPFAM" id="SSF48008">
    <property type="entry name" value="GntR ligand-binding domain-like"/>
    <property type="match status" value="1"/>
</dbReference>
<organism evidence="5 6">
    <name type="scientific">Pseudoflavonifractor gallinarum</name>
    <dbReference type="NCBI Taxonomy" id="2779352"/>
    <lineage>
        <taxon>Bacteria</taxon>
        <taxon>Bacillati</taxon>
        <taxon>Bacillota</taxon>
        <taxon>Clostridia</taxon>
        <taxon>Eubacteriales</taxon>
        <taxon>Oscillospiraceae</taxon>
        <taxon>Pseudoflavonifractor</taxon>
    </lineage>
</organism>
<gene>
    <name evidence="5" type="ORF">INF37_14420</name>
</gene>
<feature type="domain" description="HTH gntR-type" evidence="4">
    <location>
        <begin position="14"/>
        <end position="82"/>
    </location>
</feature>
<evidence type="ECO:0000313" key="5">
    <source>
        <dbReference type="EMBL" id="MBE5057172.1"/>
    </source>
</evidence>